<dbReference type="Proteomes" id="UP001162741">
    <property type="component" value="Chromosome"/>
</dbReference>
<evidence type="ECO:0000313" key="2">
    <source>
        <dbReference type="Proteomes" id="UP001162741"/>
    </source>
</evidence>
<dbReference type="EMBL" id="CP107006">
    <property type="protein sequence ID" value="UYQ94637.1"/>
    <property type="molecule type" value="Genomic_DNA"/>
</dbReference>
<protein>
    <submittedName>
        <fullName evidence="1">Uncharacterized protein</fullName>
    </submittedName>
</protein>
<keyword evidence="2" id="KW-1185">Reference proteome</keyword>
<proteinExistence type="predicted"/>
<sequence>MLLLFVFNPFKQTLAEGSKEMNANGGSRAFMYSTTVPNATNIYPTLGTVKVFVRPGETIHVGSSAQGIGGGYIVLRAPNGTTYSTQNYGATGRITNRSQEVAGPFILLLNLGGYASATFPVSNTQGGIWEIDFLPPNANSTTQPAAISASGNWTQPNTAYIAAFDVSVRNTANTGWVTGRTYTNIFTGSLGNFNQPFNALFYALTRDGYRYTINNNGQTGYGFSFFVNNKGVQTAAGEPSYKSFNDLSGFNMQDPREEDTETDYTAKLFFNAPDETMPTSATTRTGTTWLITQPTSPVATNYSFRGRKVRRTWPVQTRRAVISGSRPTLPPTMQ</sequence>
<evidence type="ECO:0000313" key="1">
    <source>
        <dbReference type="EMBL" id="UYQ94637.1"/>
    </source>
</evidence>
<name>A0ABY6J8K3_9BACT</name>
<accession>A0ABY6J8K3</accession>
<organism evidence="1 2">
    <name type="scientific">Chitinophaga horti</name>
    <dbReference type="NCBI Taxonomy" id="2920382"/>
    <lineage>
        <taxon>Bacteria</taxon>
        <taxon>Pseudomonadati</taxon>
        <taxon>Bacteroidota</taxon>
        <taxon>Chitinophagia</taxon>
        <taxon>Chitinophagales</taxon>
        <taxon>Chitinophagaceae</taxon>
        <taxon>Chitinophaga</taxon>
    </lineage>
</organism>
<gene>
    <name evidence="1" type="ORF">MKQ68_05970</name>
</gene>
<dbReference type="RefSeq" id="WP_264282505.1">
    <property type="nucleotide sequence ID" value="NZ_CP107006.1"/>
</dbReference>
<reference evidence="1" key="1">
    <citation type="submission" date="2022-10" db="EMBL/GenBank/DDBJ databases">
        <title>Chitinophaga sp. nov., isolated from soil.</title>
        <authorList>
            <person name="Jeon C.O."/>
        </authorList>
    </citation>
    <scope>NUCLEOTIDE SEQUENCE</scope>
    <source>
        <strain evidence="1">R8</strain>
    </source>
</reference>